<dbReference type="Pfam" id="PF00437">
    <property type="entry name" value="T2SSE"/>
    <property type="match status" value="1"/>
</dbReference>
<sequence>MLILEFQLSDKAFIPIEQLGFSVHDQTRINSASKKAQGVIITSGPTGSGKTTTLYAILNSINSPELKIITLEDPIEYHLEGVEQSQIRADSKFGFAQALKAVLRQDPNVVMIGEIRDRETAEVAFEAALTGHLVLTTMHATSATHTFIRLLDLGVKTNLLSGSINLIINQRLVRRICPNCHGTKCEQCHYIGYKGRVAVAETLVPSPDFERALIARRDFATLVDLAKQNGMKPILEDGEEKVKSGLITQEEVGRVIQ</sequence>
<gene>
    <name evidence="5" type="ORF">UT11_C0028G0015</name>
</gene>
<name>A0A0G0LMZ6_9BACT</name>
<dbReference type="InterPro" id="IPR001482">
    <property type="entry name" value="T2SS/T4SS_dom"/>
</dbReference>
<dbReference type="CDD" id="cd01129">
    <property type="entry name" value="PulE-GspE-like"/>
    <property type="match status" value="1"/>
</dbReference>
<evidence type="ECO:0000256" key="1">
    <source>
        <dbReference type="ARBA" id="ARBA00006611"/>
    </source>
</evidence>
<reference evidence="5 6" key="1">
    <citation type="journal article" date="2015" name="Nature">
        <title>rRNA introns, odd ribosomes, and small enigmatic genomes across a large radiation of phyla.</title>
        <authorList>
            <person name="Brown C.T."/>
            <person name="Hug L.A."/>
            <person name="Thomas B.C."/>
            <person name="Sharon I."/>
            <person name="Castelle C.J."/>
            <person name="Singh A."/>
            <person name="Wilkins M.J."/>
            <person name="Williams K.H."/>
            <person name="Banfield J.F."/>
        </authorList>
    </citation>
    <scope>NUCLEOTIDE SEQUENCE [LARGE SCALE GENOMIC DNA]</scope>
</reference>
<evidence type="ECO:0000256" key="3">
    <source>
        <dbReference type="ARBA" id="ARBA00022840"/>
    </source>
</evidence>
<protein>
    <submittedName>
        <fullName evidence="5">Type II secretion system protein E</fullName>
    </submittedName>
</protein>
<evidence type="ECO:0000256" key="2">
    <source>
        <dbReference type="ARBA" id="ARBA00022741"/>
    </source>
</evidence>
<comment type="similarity">
    <text evidence="1">Belongs to the GSP E family.</text>
</comment>
<evidence type="ECO:0000313" key="6">
    <source>
        <dbReference type="Proteomes" id="UP000033934"/>
    </source>
</evidence>
<dbReference type="AlphaFoldDB" id="A0A0G0LMZ6"/>
<organism evidence="5 6">
    <name type="scientific">Berkelbacteria bacterium GW2011_GWA2_38_9</name>
    <dbReference type="NCBI Taxonomy" id="1618334"/>
    <lineage>
        <taxon>Bacteria</taxon>
        <taxon>Candidatus Berkelbacteria</taxon>
    </lineage>
</organism>
<keyword evidence="2" id="KW-0547">Nucleotide-binding</keyword>
<dbReference type="PANTHER" id="PTHR30258">
    <property type="entry name" value="TYPE II SECRETION SYSTEM PROTEIN GSPE-RELATED"/>
    <property type="match status" value="1"/>
</dbReference>
<dbReference type="GO" id="GO:0005886">
    <property type="term" value="C:plasma membrane"/>
    <property type="evidence" value="ECO:0007669"/>
    <property type="project" value="TreeGrafter"/>
</dbReference>
<comment type="caution">
    <text evidence="5">The sequence shown here is derived from an EMBL/GenBank/DDBJ whole genome shotgun (WGS) entry which is preliminary data.</text>
</comment>
<dbReference type="GO" id="GO:0005524">
    <property type="term" value="F:ATP binding"/>
    <property type="evidence" value="ECO:0007669"/>
    <property type="project" value="UniProtKB-KW"/>
</dbReference>
<dbReference type="EMBL" id="LBVO01000028">
    <property type="protein sequence ID" value="KKQ89355.1"/>
    <property type="molecule type" value="Genomic_DNA"/>
</dbReference>
<dbReference type="InterPro" id="IPR027417">
    <property type="entry name" value="P-loop_NTPase"/>
</dbReference>
<dbReference type="GO" id="GO:0016887">
    <property type="term" value="F:ATP hydrolysis activity"/>
    <property type="evidence" value="ECO:0007669"/>
    <property type="project" value="TreeGrafter"/>
</dbReference>
<keyword evidence="3" id="KW-0067">ATP-binding</keyword>
<evidence type="ECO:0000313" key="5">
    <source>
        <dbReference type="EMBL" id="KKQ89355.1"/>
    </source>
</evidence>
<evidence type="ECO:0000259" key="4">
    <source>
        <dbReference type="Pfam" id="PF00437"/>
    </source>
</evidence>
<accession>A0A0G0LMZ6</accession>
<dbReference type="PANTHER" id="PTHR30258:SF2">
    <property type="entry name" value="COMG OPERON PROTEIN 1"/>
    <property type="match status" value="1"/>
</dbReference>
<dbReference type="PATRIC" id="fig|1618334.3.peg.473"/>
<proteinExistence type="inferred from homology"/>
<dbReference type="Gene3D" id="3.40.50.300">
    <property type="entry name" value="P-loop containing nucleotide triphosphate hydrolases"/>
    <property type="match status" value="1"/>
</dbReference>
<dbReference type="Proteomes" id="UP000033934">
    <property type="component" value="Unassembled WGS sequence"/>
</dbReference>
<dbReference type="SUPFAM" id="SSF52540">
    <property type="entry name" value="P-loop containing nucleoside triphosphate hydrolases"/>
    <property type="match status" value="1"/>
</dbReference>
<feature type="domain" description="Bacterial type II secretion system protein E" evidence="4">
    <location>
        <begin position="11"/>
        <end position="253"/>
    </location>
</feature>